<dbReference type="EMBL" id="MORL01000002">
    <property type="protein sequence ID" value="OIN60191.1"/>
    <property type="molecule type" value="Genomic_DNA"/>
</dbReference>
<reference evidence="1 2" key="1">
    <citation type="submission" date="2016-10" db="EMBL/GenBank/DDBJ databases">
        <title>Arsenicibacter rosenii gen. nov., sp. nov., an efficient arsenic-methylating bacterium isolated from an arsenic-contaminated paddy soil.</title>
        <authorList>
            <person name="Huang K."/>
        </authorList>
    </citation>
    <scope>NUCLEOTIDE SEQUENCE [LARGE SCALE GENOMIC DNA]</scope>
    <source>
        <strain evidence="1 2">SM-1</strain>
    </source>
</reference>
<evidence type="ECO:0000313" key="1">
    <source>
        <dbReference type="EMBL" id="OIN60191.1"/>
    </source>
</evidence>
<comment type="caution">
    <text evidence="1">The sequence shown here is derived from an EMBL/GenBank/DDBJ whole genome shotgun (WGS) entry which is preliminary data.</text>
</comment>
<dbReference type="AlphaFoldDB" id="A0A1S2VN40"/>
<keyword evidence="2" id="KW-1185">Reference proteome</keyword>
<gene>
    <name evidence="1" type="ORF">BLX24_04975</name>
</gene>
<organism evidence="1 2">
    <name type="scientific">Arsenicibacter rosenii</name>
    <dbReference type="NCBI Taxonomy" id="1750698"/>
    <lineage>
        <taxon>Bacteria</taxon>
        <taxon>Pseudomonadati</taxon>
        <taxon>Bacteroidota</taxon>
        <taxon>Cytophagia</taxon>
        <taxon>Cytophagales</taxon>
        <taxon>Spirosomataceae</taxon>
        <taxon>Arsenicibacter</taxon>
    </lineage>
</organism>
<accession>A0A1S2VN40</accession>
<sequence>MVTNVPDAKVPQSVQKPVVVGFISPQDSLLAVSIQLTDVVIGTASSVSNVTNAVVTISENNRFVALRYLDNSQGIYIAQARNFPIEAGKTYTLRVTMPSGQTLAASASVPAAVPIQQVVFDSAQTTTTQTASLSIKWTDPAGQPNYYRIKGDQVYSLTQPTGTYTATIDLAFRNENFRYLLTDANRDGQTLTSSSGYYQPYTVNGTGGAVSRLPGNILTLRLLTVDKMYYDYHSALQQFSDANGNPFAEPVLLPTNIAGGGIGCFAAYNQSLARIVLK</sequence>
<dbReference type="Proteomes" id="UP000181790">
    <property type="component" value="Unassembled WGS sequence"/>
</dbReference>
<evidence type="ECO:0000313" key="2">
    <source>
        <dbReference type="Proteomes" id="UP000181790"/>
    </source>
</evidence>
<name>A0A1S2VN40_9BACT</name>
<dbReference type="InterPro" id="IPR025345">
    <property type="entry name" value="DUF4249"/>
</dbReference>
<dbReference type="Pfam" id="PF14054">
    <property type="entry name" value="DUF4249"/>
    <property type="match status" value="1"/>
</dbReference>
<protein>
    <recommendedName>
        <fullName evidence="3">DUF4249 domain-containing protein</fullName>
    </recommendedName>
</protein>
<proteinExistence type="predicted"/>
<evidence type="ECO:0008006" key="3">
    <source>
        <dbReference type="Google" id="ProtNLM"/>
    </source>
</evidence>